<sequence>MRSILFSPFLLMLSSCALNAEFIPDEGKLNDATVGIPYYNRITILGGHVVSDYSRVVGDIITPTGEFVTSYNGIHLQPCDGDAYNSNCIEVRGTPKKTSLLTIRIIGGVSGGMFSHVAKFDKTYTVEIKAAD</sequence>
<protein>
    <recommendedName>
        <fullName evidence="4">Lipoprotein</fullName>
    </recommendedName>
</protein>
<proteinExistence type="predicted"/>
<dbReference type="AlphaFoldDB" id="A0A5C7BLI2"/>
<evidence type="ECO:0000256" key="1">
    <source>
        <dbReference type="SAM" id="SignalP"/>
    </source>
</evidence>
<dbReference type="RefSeq" id="WP_147882452.1">
    <property type="nucleotide sequence ID" value="NZ_VOUQ01000072.1"/>
</dbReference>
<evidence type="ECO:0000313" key="2">
    <source>
        <dbReference type="EMBL" id="TXE21695.1"/>
    </source>
</evidence>
<keyword evidence="1" id="KW-0732">Signal</keyword>
<feature type="chain" id="PRO_5023094508" description="Lipoprotein" evidence="1">
    <location>
        <begin position="21"/>
        <end position="132"/>
    </location>
</feature>
<evidence type="ECO:0000313" key="3">
    <source>
        <dbReference type="Proteomes" id="UP000321126"/>
    </source>
</evidence>
<accession>A0A5C7BLI2</accession>
<dbReference type="EMBL" id="VOUQ01000072">
    <property type="protein sequence ID" value="TXE21695.1"/>
    <property type="molecule type" value="Genomic_DNA"/>
</dbReference>
<dbReference type="Proteomes" id="UP000321126">
    <property type="component" value="Unassembled WGS sequence"/>
</dbReference>
<dbReference type="PROSITE" id="PS51257">
    <property type="entry name" value="PROKAR_LIPOPROTEIN"/>
    <property type="match status" value="1"/>
</dbReference>
<gene>
    <name evidence="2" type="ORF">FOT62_27650</name>
</gene>
<reference evidence="2 3" key="1">
    <citation type="submission" date="2019-07" db="EMBL/GenBank/DDBJ databases">
        <title>Serratia strains were isolated from fresh produce.</title>
        <authorList>
            <person name="Cho G.-S."/>
            <person name="Stein M."/>
            <person name="Lee W."/>
            <person name="Suh S.H."/>
            <person name="Franz C.M.A.P."/>
        </authorList>
    </citation>
    <scope>NUCLEOTIDE SEQUENCE [LARGE SCALE GENOMIC DNA]</scope>
    <source>
        <strain evidence="2 3">S16</strain>
    </source>
</reference>
<comment type="caution">
    <text evidence="2">The sequence shown here is derived from an EMBL/GenBank/DDBJ whole genome shotgun (WGS) entry which is preliminary data.</text>
</comment>
<organism evidence="2 3">
    <name type="scientific">Serratia marcescens</name>
    <dbReference type="NCBI Taxonomy" id="615"/>
    <lineage>
        <taxon>Bacteria</taxon>
        <taxon>Pseudomonadati</taxon>
        <taxon>Pseudomonadota</taxon>
        <taxon>Gammaproteobacteria</taxon>
        <taxon>Enterobacterales</taxon>
        <taxon>Yersiniaceae</taxon>
        <taxon>Serratia</taxon>
    </lineage>
</organism>
<evidence type="ECO:0008006" key="4">
    <source>
        <dbReference type="Google" id="ProtNLM"/>
    </source>
</evidence>
<feature type="signal peptide" evidence="1">
    <location>
        <begin position="1"/>
        <end position="20"/>
    </location>
</feature>
<name>A0A5C7BLI2_SERMA</name>